<protein>
    <submittedName>
        <fullName evidence="4">UDP-N-acetylmuramoyl-L-alanyl-D-glutamate--2, 6-diaminopimelate ligase</fullName>
    </submittedName>
</protein>
<accession>A0ABS1YRL3</accession>
<dbReference type="EMBL" id="JAEVHL010000461">
    <property type="protein sequence ID" value="MBM0280087.1"/>
    <property type="molecule type" value="Genomic_DNA"/>
</dbReference>
<evidence type="ECO:0000313" key="4">
    <source>
        <dbReference type="EMBL" id="MBM0280087.1"/>
    </source>
</evidence>
<dbReference type="SUPFAM" id="SSF63418">
    <property type="entry name" value="MurE/MurF N-terminal domain"/>
    <property type="match status" value="1"/>
</dbReference>
<evidence type="ECO:0000313" key="5">
    <source>
        <dbReference type="Proteomes" id="UP000622245"/>
    </source>
</evidence>
<feature type="region of interest" description="Disordered" evidence="3">
    <location>
        <begin position="1"/>
        <end position="22"/>
    </location>
</feature>
<dbReference type="GO" id="GO:0016874">
    <property type="term" value="F:ligase activity"/>
    <property type="evidence" value="ECO:0007669"/>
    <property type="project" value="UniProtKB-KW"/>
</dbReference>
<dbReference type="InterPro" id="IPR035911">
    <property type="entry name" value="MurE/MurF_N"/>
</dbReference>
<gene>
    <name evidence="4" type="ORF">JM949_35505</name>
</gene>
<dbReference type="Gene3D" id="3.40.1390.10">
    <property type="entry name" value="MurE/MurF, N-terminal domain"/>
    <property type="match status" value="1"/>
</dbReference>
<keyword evidence="4" id="KW-0436">Ligase</keyword>
<feature type="compositionally biased region" description="Basic and acidic residues" evidence="3">
    <location>
        <begin position="1"/>
        <end position="10"/>
    </location>
</feature>
<keyword evidence="1" id="KW-0132">Cell division</keyword>
<evidence type="ECO:0000256" key="1">
    <source>
        <dbReference type="ARBA" id="ARBA00022618"/>
    </source>
</evidence>
<keyword evidence="2" id="KW-0131">Cell cycle</keyword>
<comment type="caution">
    <text evidence="4">The sequence shown here is derived from an EMBL/GenBank/DDBJ whole genome shotgun (WGS) entry which is preliminary data.</text>
</comment>
<evidence type="ECO:0000256" key="2">
    <source>
        <dbReference type="ARBA" id="ARBA00023306"/>
    </source>
</evidence>
<dbReference type="Proteomes" id="UP000622245">
    <property type="component" value="Unassembled WGS sequence"/>
</dbReference>
<keyword evidence="5" id="KW-1185">Reference proteome</keyword>
<sequence>MRPEPDDRVGSDAVPGNPRPRTVTGVRLGDLAARLAVDLPVDAAAVIVTGATHASQEVRPGDLYAALPGARRQARSSPP</sequence>
<organism evidence="4 5">
    <name type="scientific">Micromonospora tarensis</name>
    <dbReference type="NCBI Taxonomy" id="2806100"/>
    <lineage>
        <taxon>Bacteria</taxon>
        <taxon>Bacillati</taxon>
        <taxon>Actinomycetota</taxon>
        <taxon>Actinomycetes</taxon>
        <taxon>Micromonosporales</taxon>
        <taxon>Micromonosporaceae</taxon>
        <taxon>Micromonospora</taxon>
    </lineage>
</organism>
<name>A0ABS1YRL3_9ACTN</name>
<evidence type="ECO:0000256" key="3">
    <source>
        <dbReference type="SAM" id="MobiDB-lite"/>
    </source>
</evidence>
<proteinExistence type="predicted"/>
<reference evidence="4 5" key="1">
    <citation type="submission" date="2021-01" db="EMBL/GenBank/DDBJ databases">
        <title>Draft genome sequence of Micromonospora sp. strain STR1s_6.</title>
        <authorList>
            <person name="Karlyshev A."/>
            <person name="Jawad R."/>
        </authorList>
    </citation>
    <scope>NUCLEOTIDE SEQUENCE [LARGE SCALE GENOMIC DNA]</scope>
    <source>
        <strain evidence="4 5">STR1S-6</strain>
    </source>
</reference>
<feature type="non-terminal residue" evidence="4">
    <location>
        <position position="79"/>
    </location>
</feature>